<evidence type="ECO:0000313" key="2">
    <source>
        <dbReference type="EMBL" id="GMI71149.1"/>
    </source>
</evidence>
<dbReference type="Proteomes" id="UP001165190">
    <property type="component" value="Unassembled WGS sequence"/>
</dbReference>
<name>A0A9W7LNL3_HIBTR</name>
<feature type="chain" id="PRO_5040717931" evidence="1">
    <location>
        <begin position="28"/>
        <end position="105"/>
    </location>
</feature>
<evidence type="ECO:0000256" key="1">
    <source>
        <dbReference type="SAM" id="SignalP"/>
    </source>
</evidence>
<sequence>MTRLTGLPSFCCLLTTVLQNFPLLVESLNHSNPALIPPPFINNEGGVHSQFSINMHLNRVHRGIINIVMEYSISLEWSLELLIWLKREDSKKREKELAAWEADLK</sequence>
<dbReference type="EMBL" id="BSYR01000010">
    <property type="protein sequence ID" value="GMI71149.1"/>
    <property type="molecule type" value="Genomic_DNA"/>
</dbReference>
<protein>
    <submittedName>
        <fullName evidence="2">Uncharacterized protein</fullName>
    </submittedName>
</protein>
<evidence type="ECO:0000313" key="3">
    <source>
        <dbReference type="Proteomes" id="UP001165190"/>
    </source>
</evidence>
<keyword evidence="3" id="KW-1185">Reference proteome</keyword>
<feature type="signal peptide" evidence="1">
    <location>
        <begin position="1"/>
        <end position="27"/>
    </location>
</feature>
<comment type="caution">
    <text evidence="2">The sequence shown here is derived from an EMBL/GenBank/DDBJ whole genome shotgun (WGS) entry which is preliminary data.</text>
</comment>
<keyword evidence="1" id="KW-0732">Signal</keyword>
<proteinExistence type="predicted"/>
<dbReference type="AlphaFoldDB" id="A0A9W7LNL3"/>
<gene>
    <name evidence="2" type="ORF">HRI_000784200</name>
</gene>
<organism evidence="2 3">
    <name type="scientific">Hibiscus trionum</name>
    <name type="common">Flower of an hour</name>
    <dbReference type="NCBI Taxonomy" id="183268"/>
    <lineage>
        <taxon>Eukaryota</taxon>
        <taxon>Viridiplantae</taxon>
        <taxon>Streptophyta</taxon>
        <taxon>Embryophyta</taxon>
        <taxon>Tracheophyta</taxon>
        <taxon>Spermatophyta</taxon>
        <taxon>Magnoliopsida</taxon>
        <taxon>eudicotyledons</taxon>
        <taxon>Gunneridae</taxon>
        <taxon>Pentapetalae</taxon>
        <taxon>rosids</taxon>
        <taxon>malvids</taxon>
        <taxon>Malvales</taxon>
        <taxon>Malvaceae</taxon>
        <taxon>Malvoideae</taxon>
        <taxon>Hibiscus</taxon>
    </lineage>
</organism>
<accession>A0A9W7LNL3</accession>
<reference evidence="2" key="1">
    <citation type="submission" date="2023-05" db="EMBL/GenBank/DDBJ databases">
        <title>Genome and transcriptome analyses reveal genes involved in the formation of fine ridges on petal epidermal cells in Hibiscus trionum.</title>
        <authorList>
            <person name="Koshimizu S."/>
            <person name="Masuda S."/>
            <person name="Ishii T."/>
            <person name="Shirasu K."/>
            <person name="Hoshino A."/>
            <person name="Arita M."/>
        </authorList>
    </citation>
    <scope>NUCLEOTIDE SEQUENCE</scope>
    <source>
        <strain evidence="2">Hamamatsu line</strain>
    </source>
</reference>